<dbReference type="InterPro" id="IPR011763">
    <property type="entry name" value="COA_CT_C"/>
</dbReference>
<keyword evidence="5" id="KW-1185">Reference proteome</keyword>
<name>A0A364V8D5_9CORY</name>
<accession>A0A364V8D5</accession>
<dbReference type="PROSITE" id="PS50980">
    <property type="entry name" value="COA_CT_NTER"/>
    <property type="match status" value="1"/>
</dbReference>
<dbReference type="PANTHER" id="PTHR43842:SF2">
    <property type="entry name" value="PROPIONYL-COA CARBOXYLASE BETA CHAIN, MITOCHONDRIAL"/>
    <property type="match status" value="1"/>
</dbReference>
<dbReference type="InterPro" id="IPR051047">
    <property type="entry name" value="AccD/PCCB"/>
</dbReference>
<evidence type="ECO:0000256" key="1">
    <source>
        <dbReference type="ARBA" id="ARBA00006102"/>
    </source>
</evidence>
<dbReference type="InterPro" id="IPR034733">
    <property type="entry name" value="AcCoA_carboxyl_beta"/>
</dbReference>
<dbReference type="SUPFAM" id="SSF52096">
    <property type="entry name" value="ClpP/crotonase"/>
    <property type="match status" value="2"/>
</dbReference>
<feature type="domain" description="CoA carboxyltransferase C-terminal" evidence="3">
    <location>
        <begin position="258"/>
        <end position="474"/>
    </location>
</feature>
<dbReference type="EMBL" id="QHCV01000007">
    <property type="protein sequence ID" value="RAV32889.1"/>
    <property type="molecule type" value="Genomic_DNA"/>
</dbReference>
<reference evidence="4 5" key="1">
    <citation type="journal article" date="2018" name="Syst. Appl. Microbiol.">
        <title>Corynebacterium heidelbergense sp. nov., isolated from the preen glands of Egyptian geese (Alopochen aegyptiacus).</title>
        <authorList>
            <person name="Braun M.S."/>
            <person name="Wang E."/>
            <person name="Zimmermann S."/>
            <person name="Wink M."/>
        </authorList>
    </citation>
    <scope>NUCLEOTIDE SEQUENCE [LARGE SCALE GENOMIC DNA]</scope>
    <source>
        <strain evidence="4 5">647</strain>
    </source>
</reference>
<dbReference type="InterPro" id="IPR011762">
    <property type="entry name" value="COA_CT_N"/>
</dbReference>
<dbReference type="Pfam" id="PF01039">
    <property type="entry name" value="Carboxyl_trans"/>
    <property type="match status" value="1"/>
</dbReference>
<dbReference type="GO" id="GO:0009317">
    <property type="term" value="C:acetyl-CoA carboxylase complex"/>
    <property type="evidence" value="ECO:0007669"/>
    <property type="project" value="TreeGrafter"/>
</dbReference>
<evidence type="ECO:0000259" key="2">
    <source>
        <dbReference type="PROSITE" id="PS50980"/>
    </source>
</evidence>
<feature type="domain" description="CoA carboxyltransferase N-terminal" evidence="2">
    <location>
        <begin position="13"/>
        <end position="179"/>
    </location>
</feature>
<comment type="caution">
    <text evidence="4">The sequence shown here is derived from an EMBL/GenBank/DDBJ whole genome shotgun (WGS) entry which is preliminary data.</text>
</comment>
<dbReference type="AlphaFoldDB" id="A0A364V8D5"/>
<dbReference type="PANTHER" id="PTHR43842">
    <property type="entry name" value="PROPIONYL-COA CARBOXYLASE BETA CHAIN"/>
    <property type="match status" value="1"/>
</dbReference>
<proteinExistence type="inferred from homology"/>
<organism evidence="4 5">
    <name type="scientific">Corynebacterium heidelbergense</name>
    <dbReference type="NCBI Taxonomy" id="2055947"/>
    <lineage>
        <taxon>Bacteria</taxon>
        <taxon>Bacillati</taxon>
        <taxon>Actinomycetota</taxon>
        <taxon>Actinomycetes</taxon>
        <taxon>Mycobacteriales</taxon>
        <taxon>Corynebacteriaceae</taxon>
        <taxon>Corynebacterium</taxon>
    </lineage>
</organism>
<gene>
    <name evidence="4" type="ORF">DLJ54_01115</name>
</gene>
<evidence type="ECO:0000313" key="4">
    <source>
        <dbReference type="EMBL" id="RAV32889.1"/>
    </source>
</evidence>
<protein>
    <submittedName>
        <fullName evidence="4">Acyl-CoA carboxylase subunit beta</fullName>
    </submittedName>
</protein>
<evidence type="ECO:0000259" key="3">
    <source>
        <dbReference type="PROSITE" id="PS50989"/>
    </source>
</evidence>
<comment type="similarity">
    <text evidence="1">Belongs to the AccD/PCCB family.</text>
</comment>
<evidence type="ECO:0000313" key="5">
    <source>
        <dbReference type="Proteomes" id="UP000251577"/>
    </source>
</evidence>
<dbReference type="Gene3D" id="3.90.226.10">
    <property type="entry name" value="2-enoyl-CoA Hydratase, Chain A, domain 1"/>
    <property type="match status" value="2"/>
</dbReference>
<dbReference type="GO" id="GO:0004658">
    <property type="term" value="F:propionyl-CoA carboxylase activity"/>
    <property type="evidence" value="ECO:0007669"/>
    <property type="project" value="TreeGrafter"/>
</dbReference>
<dbReference type="Proteomes" id="UP000251577">
    <property type="component" value="Unassembled WGS sequence"/>
</dbReference>
<dbReference type="InterPro" id="IPR029045">
    <property type="entry name" value="ClpP/crotonase-like_dom_sf"/>
</dbReference>
<dbReference type="PROSITE" id="PS50989">
    <property type="entry name" value="COA_CT_CTER"/>
    <property type="match status" value="1"/>
</dbReference>
<sequence>MSTMTASTTSATTSGKIADLHKRLAETRAPRGEEAIRQLHDAGRMTARDMVYSLLDDGSFVEIDALARHRSPGNKEDRPVTDGVVSGHGTVDGRPVCVFAQDASIFDGQVGEVAGEKILKVMQLAVKSGSPIVGIYHGAGARVTEGMASLEAFTKIYRLQSRASGVIPQIAMVAGATSGAQVFGVSLSDVVVEVAGRAQLRLSEGDEASSDLDATSGTAHILTEDERTALDAVADVLAFLPSNNRAVPLSSESGEPCAHDLNAAIPDEAATTYDVNAVIDGIVDCDSVVELQPRYAPNMLTAFARVDGRSVGVLANQPSQQAGALDVDAAEKAARFVRLCDAFNVPLLSIVDVPGFQPNSGAEEAVVRRTAKLLGAVANASVGMISVITRKAYGTAYLALGAKRMGTDFVFAWPTAEIAAAEVDGASPYEAAARGLVDAVIPPDQTRGKIVEALRLIERKVDDSHTRKHDTIAF</sequence>